<evidence type="ECO:0000256" key="1">
    <source>
        <dbReference type="SAM" id="MobiDB-lite"/>
    </source>
</evidence>
<evidence type="ECO:0000313" key="2">
    <source>
        <dbReference type="EMBL" id="VFA81552.1"/>
    </source>
</evidence>
<organism evidence="2">
    <name type="scientific">Nocardia farcinica</name>
    <dbReference type="NCBI Taxonomy" id="37329"/>
    <lineage>
        <taxon>Bacteria</taxon>
        <taxon>Bacillati</taxon>
        <taxon>Actinomycetota</taxon>
        <taxon>Actinomycetes</taxon>
        <taxon>Mycobacteriales</taxon>
        <taxon>Nocardiaceae</taxon>
        <taxon>Nocardia</taxon>
    </lineage>
</organism>
<name>A0A449H9I1_NOCFR</name>
<dbReference type="AlphaFoldDB" id="A0A449H9I1"/>
<feature type="region of interest" description="Disordered" evidence="1">
    <location>
        <begin position="88"/>
        <end position="110"/>
    </location>
</feature>
<sequence length="127" mass="13608">MHDLFDNPGSATGLDLNEIEGRLLLIKPLSQEIGINTSLGEKDAVRADVTVLDGPDAPIEHADVLIFPKVLQGQVKANIGTGRFNLGRLGKGQAKPGQKPPWKLADPTDADKDVARAHLAKKTEPPF</sequence>
<dbReference type="RefSeq" id="WP_137354320.1">
    <property type="nucleotide sequence ID" value="NZ_CAACYE020000001.1"/>
</dbReference>
<reference evidence="2" key="1">
    <citation type="submission" date="2019-02" db="EMBL/GenBank/DDBJ databases">
        <authorList>
            <consortium name="Pathogen Informatics"/>
        </authorList>
    </citation>
    <scope>NUCLEOTIDE SEQUENCE</scope>
    <source>
        <strain evidence="2">3012STDY6733949</strain>
    </source>
</reference>
<proteinExistence type="predicted"/>
<dbReference type="EMBL" id="CAACYE010000005">
    <property type="protein sequence ID" value="VFA81552.1"/>
    <property type="molecule type" value="Genomic_DNA"/>
</dbReference>
<gene>
    <name evidence="2" type="ORF">NCTC1935_00161</name>
</gene>
<accession>A0A449H9I1</accession>
<protein>
    <submittedName>
        <fullName evidence="2">Uncharacterized protein</fullName>
    </submittedName>
</protein>